<comment type="subcellular location">
    <subcellularLocation>
        <location evidence="5">Cell membrane</location>
        <topology evidence="5">Multi-pass membrane protein</topology>
    </subcellularLocation>
    <subcellularLocation>
        <location evidence="1">Membrane</location>
        <topology evidence="1">Multi-pass membrane protein</topology>
    </subcellularLocation>
</comment>
<evidence type="ECO:0000256" key="2">
    <source>
        <dbReference type="ARBA" id="ARBA00022692"/>
    </source>
</evidence>
<feature type="transmembrane region" description="Helical" evidence="5">
    <location>
        <begin position="146"/>
        <end position="169"/>
    </location>
</feature>
<keyword evidence="3 5" id="KW-1133">Transmembrane helix</keyword>
<dbReference type="OrthoDB" id="457670at2"/>
<dbReference type="EMBL" id="CP001999">
    <property type="protein sequence ID" value="ADG93681.1"/>
    <property type="molecule type" value="Genomic_DNA"/>
</dbReference>
<dbReference type="RefSeq" id="WP_013135826.1">
    <property type="nucleotide sequence ID" value="NC_014166.1"/>
</dbReference>
<keyword evidence="2 5" id="KW-0812">Transmembrane</keyword>
<evidence type="ECO:0000256" key="1">
    <source>
        <dbReference type="ARBA" id="ARBA00004141"/>
    </source>
</evidence>
<evidence type="ECO:0000313" key="6">
    <source>
        <dbReference type="EMBL" id="ADG93681.1"/>
    </source>
</evidence>
<comment type="similarity">
    <text evidence="5">Belongs to the 4-toluene sulfonate uptake permease (TSUP) (TC 2.A.102) family.</text>
</comment>
<protein>
    <recommendedName>
        <fullName evidence="5">Probable membrane transporter protein</fullName>
    </recommendedName>
</protein>
<dbReference type="PANTHER" id="PTHR43483:SF3">
    <property type="entry name" value="MEMBRANE TRANSPORTER PROTEIN HI_0806-RELATED"/>
    <property type="match status" value="1"/>
</dbReference>
<organism evidence="6 7">
    <name type="scientific">Arcobacter nitrofigilis (strain ATCC 33309 / DSM 7299 / CCUG 15893 / LMG 7604 / NCTC 12251 / CI)</name>
    <name type="common">Campylobacter nitrofigilis</name>
    <dbReference type="NCBI Taxonomy" id="572480"/>
    <lineage>
        <taxon>Bacteria</taxon>
        <taxon>Pseudomonadati</taxon>
        <taxon>Campylobacterota</taxon>
        <taxon>Epsilonproteobacteria</taxon>
        <taxon>Campylobacterales</taxon>
        <taxon>Arcobacteraceae</taxon>
        <taxon>Arcobacter</taxon>
    </lineage>
</organism>
<dbReference type="PANTHER" id="PTHR43483">
    <property type="entry name" value="MEMBRANE TRANSPORTER PROTEIN HI_0806-RELATED"/>
    <property type="match status" value="1"/>
</dbReference>
<dbReference type="GO" id="GO:0005886">
    <property type="term" value="C:plasma membrane"/>
    <property type="evidence" value="ECO:0007669"/>
    <property type="project" value="UniProtKB-SubCell"/>
</dbReference>
<dbReference type="STRING" id="572480.Arnit_2027"/>
<feature type="transmembrane region" description="Helical" evidence="5">
    <location>
        <begin position="181"/>
        <end position="199"/>
    </location>
</feature>
<evidence type="ECO:0000256" key="4">
    <source>
        <dbReference type="ARBA" id="ARBA00023136"/>
    </source>
</evidence>
<dbReference type="KEGG" id="ant:Arnit_2027"/>
<dbReference type="HOGENOM" id="CLU_045498_6_0_7"/>
<feature type="transmembrane region" description="Helical" evidence="5">
    <location>
        <begin position="107"/>
        <end position="126"/>
    </location>
</feature>
<gene>
    <name evidence="6" type="ordered locus">Arnit_2027</name>
</gene>
<evidence type="ECO:0000256" key="3">
    <source>
        <dbReference type="ARBA" id="ARBA00022989"/>
    </source>
</evidence>
<feature type="transmembrane region" description="Helical" evidence="5">
    <location>
        <begin position="52"/>
        <end position="70"/>
    </location>
</feature>
<dbReference type="AlphaFoldDB" id="D5V069"/>
<dbReference type="Pfam" id="PF01925">
    <property type="entry name" value="TauE"/>
    <property type="match status" value="1"/>
</dbReference>
<keyword evidence="4 5" id="KW-0472">Membrane</keyword>
<proteinExistence type="inferred from homology"/>
<evidence type="ECO:0000313" key="7">
    <source>
        <dbReference type="Proteomes" id="UP000000939"/>
    </source>
</evidence>
<feature type="transmembrane region" description="Helical" evidence="5">
    <location>
        <begin position="12"/>
        <end position="40"/>
    </location>
</feature>
<dbReference type="Proteomes" id="UP000000939">
    <property type="component" value="Chromosome"/>
</dbReference>
<feature type="transmembrane region" description="Helical" evidence="5">
    <location>
        <begin position="246"/>
        <end position="263"/>
    </location>
</feature>
<reference evidence="6 7" key="1">
    <citation type="journal article" date="2010" name="Stand. Genomic Sci.">
        <title>Complete genome sequence of Arcobacter nitrofigilis type strain (CI).</title>
        <authorList>
            <person name="Pati A."/>
            <person name="Gronow S."/>
            <person name="Lapidus A."/>
            <person name="Copeland A."/>
            <person name="Glavina Del Rio T."/>
            <person name="Nolan M."/>
            <person name="Lucas S."/>
            <person name="Tice H."/>
            <person name="Cheng J.F."/>
            <person name="Han C."/>
            <person name="Chertkov O."/>
            <person name="Bruce D."/>
            <person name="Tapia R."/>
            <person name="Goodwin L."/>
            <person name="Pitluck S."/>
            <person name="Liolios K."/>
            <person name="Ivanova N."/>
            <person name="Mavromatis K."/>
            <person name="Chen A."/>
            <person name="Palaniappan K."/>
            <person name="Land M."/>
            <person name="Hauser L."/>
            <person name="Chang Y.J."/>
            <person name="Jeffries C.D."/>
            <person name="Detter J.C."/>
            <person name="Rohde M."/>
            <person name="Goker M."/>
            <person name="Bristow J."/>
            <person name="Eisen J.A."/>
            <person name="Markowitz V."/>
            <person name="Hugenholtz P."/>
            <person name="Klenk H.P."/>
            <person name="Kyrpides N.C."/>
        </authorList>
    </citation>
    <scope>NUCLEOTIDE SEQUENCE [LARGE SCALE GENOMIC DNA]</scope>
    <source>
        <strain evidence="7">ATCC 33309 / DSM 7299 / CCUG 15893 / LMG 7604 / NCTC 12251 / CI</strain>
    </source>
</reference>
<accession>D5V069</accession>
<sequence>MSVIFLIDYVALGLLVGFLAGLLGVGGGGIMVPIFTILFAMQGFEHEKIMHLALGTSMATIIFTSFSSMRAHYKKDNIETSMALKIAGGVLVGTFSATFLASYLKGVYLALFFGVFMSYVAFKMFSKPHYESNPTPHGKVGNIFTGTLIGAISALVSIGGGSLTVPYLVHQNFDMKRAIGTSAAVGFPIAISGTIGYAINGFGNSDLQNYIIGYIYMPAVIIVAISSIFTVPLGVKYASILPTQKLKKVFGVLAVILSIKMIISVL</sequence>
<dbReference type="InterPro" id="IPR002781">
    <property type="entry name" value="TM_pro_TauE-like"/>
</dbReference>
<dbReference type="eggNOG" id="COG0730">
    <property type="taxonomic scope" value="Bacteria"/>
</dbReference>
<feature type="transmembrane region" description="Helical" evidence="5">
    <location>
        <begin position="211"/>
        <end position="234"/>
    </location>
</feature>
<name>D5V069_ARCNC</name>
<evidence type="ECO:0000256" key="5">
    <source>
        <dbReference type="RuleBase" id="RU363041"/>
    </source>
</evidence>
<keyword evidence="7" id="KW-1185">Reference proteome</keyword>
<keyword evidence="5" id="KW-1003">Cell membrane</keyword>